<evidence type="ECO:0000259" key="1">
    <source>
        <dbReference type="Pfam" id="PF00534"/>
    </source>
</evidence>
<dbReference type="InterPro" id="IPR001296">
    <property type="entry name" value="Glyco_trans_1"/>
</dbReference>
<gene>
    <name evidence="3" type="ORF">DesU5LDRAFT_0053</name>
</gene>
<sequence length="631" mass="68861">MHIVHLNTQDMEGGAARVALRLAQGQRRAGHAASLLVGRKNLPGDISFRFDLGDDPDLRAFCEAARLPYLHFQGSHGLTAHPVVAAADVLHVHNLHFDYANPFSLSFLSHAKPTIWTWHDLFPTTGLCLHPGGCPAWERGCTPCDRQRLNDPWDGKIVPPPVGETALAGPGLSLAWKRLLYAHCHLTVVCPSEWMRRQAEHFGPADLPVTVVRNGVDTAVFRPGDRRKARERLGLPQDAFVLGAVAVLGALDNPLKGGKHLLAVLDYVSRRHPGCLLLNVGADGPPPHPLVRNIPYLENLEDVAQTYAAMDAFVHAAAAESFCLVAAEAMACGLPVAAFAAGPLPEVVVDGVTGWLCPPGDASDLAEACLRLAQDPDCRRAMGQAGRERAVALFDFVRTQDAYQRLYEAETQDRHRTPPVVRAFDLATLPAILKTPAFLRAEGEKTGRDLARLAPTGDLAARLLEELPTQSRDLLSPLLDKARKTRRVFDLRVQGRMPEALALLEELITAWPDDLPLTRTLGVTLGLMGRPREAVATLQRCLEADPPLSDAWLNIADVHLRAGDLEACGRALRAFASIDPDLKGFNLRRGLLLAAQGRPRSAVRALLTELRLHGTPEVVTPLRQAWARRHE</sequence>
<dbReference type="eggNOG" id="COG0438">
    <property type="taxonomic scope" value="Bacteria"/>
</dbReference>
<dbReference type="InterPro" id="IPR028098">
    <property type="entry name" value="Glyco_trans_4-like_N"/>
</dbReference>
<feature type="domain" description="Glycosyl transferase family 1" evidence="1">
    <location>
        <begin position="296"/>
        <end position="389"/>
    </location>
</feature>
<dbReference type="InterPro" id="IPR011990">
    <property type="entry name" value="TPR-like_helical_dom_sf"/>
</dbReference>
<accession>I2Q7M1</accession>
<dbReference type="STRING" id="596152.DesU5LDRAFT_0053"/>
<dbReference type="Gene3D" id="1.25.40.10">
    <property type="entry name" value="Tetratricopeptide repeat domain"/>
    <property type="match status" value="1"/>
</dbReference>
<dbReference type="Pfam" id="PF13439">
    <property type="entry name" value="Glyco_transf_4"/>
    <property type="match status" value="1"/>
</dbReference>
<evidence type="ECO:0000259" key="2">
    <source>
        <dbReference type="Pfam" id="PF13439"/>
    </source>
</evidence>
<organism evidence="3">
    <name type="scientific">Desulfovibrio sp. U5L</name>
    <dbReference type="NCBI Taxonomy" id="596152"/>
    <lineage>
        <taxon>Bacteria</taxon>
        <taxon>Pseudomonadati</taxon>
        <taxon>Thermodesulfobacteriota</taxon>
        <taxon>Desulfovibrionia</taxon>
        <taxon>Desulfovibrionales</taxon>
        <taxon>Desulfovibrionaceae</taxon>
        <taxon>Desulfovibrio</taxon>
    </lineage>
</organism>
<dbReference type="OrthoDB" id="9790710at2"/>
<dbReference type="SUPFAM" id="SSF53756">
    <property type="entry name" value="UDP-Glycosyltransferase/glycogen phosphorylase"/>
    <property type="match status" value="1"/>
</dbReference>
<dbReference type="Gene3D" id="3.40.50.2000">
    <property type="entry name" value="Glycogen Phosphorylase B"/>
    <property type="match status" value="2"/>
</dbReference>
<feature type="domain" description="Glycosyltransferase subfamily 4-like N-terminal" evidence="2">
    <location>
        <begin position="13"/>
        <end position="219"/>
    </location>
</feature>
<name>I2Q7M1_9BACT</name>
<dbReference type="HOGENOM" id="CLU_433281_0_0_7"/>
<dbReference type="InterPro" id="IPR050194">
    <property type="entry name" value="Glycosyltransferase_grp1"/>
</dbReference>
<proteinExistence type="predicted"/>
<evidence type="ECO:0000313" key="3">
    <source>
        <dbReference type="EMBL" id="EIG55777.1"/>
    </source>
</evidence>
<dbReference type="PANTHER" id="PTHR45947:SF3">
    <property type="entry name" value="SULFOQUINOVOSYL TRANSFERASE SQD2"/>
    <property type="match status" value="1"/>
</dbReference>
<keyword evidence="3" id="KW-0808">Transferase</keyword>
<reference evidence="3" key="1">
    <citation type="submission" date="2011-11" db="EMBL/GenBank/DDBJ databases">
        <title>Improved High-Quality Draft sequence of Desulfovibrio sp. U5L.</title>
        <authorList>
            <consortium name="US DOE Joint Genome Institute"/>
            <person name="Lucas S."/>
            <person name="Han J."/>
            <person name="Lapidus A."/>
            <person name="Cheng J.-F."/>
            <person name="Goodwin L."/>
            <person name="Pitluck S."/>
            <person name="Peters L."/>
            <person name="Ovchinnikova G."/>
            <person name="Held B."/>
            <person name="Detter J.C."/>
            <person name="Han C."/>
            <person name="Tapia R."/>
            <person name="Land M."/>
            <person name="Hauser L."/>
            <person name="Kyrpides N."/>
            <person name="Ivanova N."/>
            <person name="Pagani I."/>
            <person name="Gabster J."/>
            <person name="Walker C."/>
            <person name="Stolyar S."/>
            <person name="Stahl D."/>
            <person name="Arkin A."/>
            <person name="Dehal P."/>
            <person name="Hazen T."/>
            <person name="Woyke T."/>
        </authorList>
    </citation>
    <scope>NUCLEOTIDE SEQUENCE [LARGE SCALE GENOMIC DNA]</scope>
    <source>
        <strain evidence="3">U5L</strain>
    </source>
</reference>
<dbReference type="AlphaFoldDB" id="I2Q7M1"/>
<dbReference type="GO" id="GO:0016757">
    <property type="term" value="F:glycosyltransferase activity"/>
    <property type="evidence" value="ECO:0007669"/>
    <property type="project" value="InterPro"/>
</dbReference>
<dbReference type="PANTHER" id="PTHR45947">
    <property type="entry name" value="SULFOQUINOVOSYL TRANSFERASE SQD2"/>
    <property type="match status" value="1"/>
</dbReference>
<dbReference type="Pfam" id="PF00534">
    <property type="entry name" value="Glycos_transf_1"/>
    <property type="match status" value="1"/>
</dbReference>
<protein>
    <submittedName>
        <fullName evidence="3">Glycosyltransferase</fullName>
    </submittedName>
</protein>
<dbReference type="EMBL" id="JH600067">
    <property type="protein sequence ID" value="EIG55777.1"/>
    <property type="molecule type" value="Genomic_DNA"/>
</dbReference>
<dbReference type="Pfam" id="PF13432">
    <property type="entry name" value="TPR_16"/>
    <property type="match status" value="1"/>
</dbReference>
<dbReference type="SUPFAM" id="SSF48452">
    <property type="entry name" value="TPR-like"/>
    <property type="match status" value="1"/>
</dbReference>